<gene>
    <name evidence="1" type="ORF">EVAR_54749_1</name>
</gene>
<evidence type="ECO:0000313" key="2">
    <source>
        <dbReference type="Proteomes" id="UP000299102"/>
    </source>
</evidence>
<proteinExistence type="predicted"/>
<sequence length="181" mass="19568">MALISIYICKYPVHLPTHYIETLEFALMSGDAAALSLILKGSSFMTSSRVRSYLSSGHDYGGCARGAVGAIIVLVKFFLSRRSDAVDVMCRRRTMGTLSEAGSIYNFELRVRVVDLRPDAPRCIHGGLCNRLSPVAALHHSWTSATSGLRGLFLITCRQNLFVCEAPSGARPSAVADVADA</sequence>
<evidence type="ECO:0000313" key="1">
    <source>
        <dbReference type="EMBL" id="GBP80361.1"/>
    </source>
</evidence>
<protein>
    <submittedName>
        <fullName evidence="1">Uncharacterized protein</fullName>
    </submittedName>
</protein>
<keyword evidence="2" id="KW-1185">Reference proteome</keyword>
<reference evidence="1 2" key="1">
    <citation type="journal article" date="2019" name="Commun. Biol.">
        <title>The bagworm genome reveals a unique fibroin gene that provides high tensile strength.</title>
        <authorList>
            <person name="Kono N."/>
            <person name="Nakamura H."/>
            <person name="Ohtoshi R."/>
            <person name="Tomita M."/>
            <person name="Numata K."/>
            <person name="Arakawa K."/>
        </authorList>
    </citation>
    <scope>NUCLEOTIDE SEQUENCE [LARGE SCALE GENOMIC DNA]</scope>
</reference>
<accession>A0A4C1YV56</accession>
<comment type="caution">
    <text evidence="1">The sequence shown here is derived from an EMBL/GenBank/DDBJ whole genome shotgun (WGS) entry which is preliminary data.</text>
</comment>
<organism evidence="1 2">
    <name type="scientific">Eumeta variegata</name>
    <name type="common">Bagworm moth</name>
    <name type="synonym">Eumeta japonica</name>
    <dbReference type="NCBI Taxonomy" id="151549"/>
    <lineage>
        <taxon>Eukaryota</taxon>
        <taxon>Metazoa</taxon>
        <taxon>Ecdysozoa</taxon>
        <taxon>Arthropoda</taxon>
        <taxon>Hexapoda</taxon>
        <taxon>Insecta</taxon>
        <taxon>Pterygota</taxon>
        <taxon>Neoptera</taxon>
        <taxon>Endopterygota</taxon>
        <taxon>Lepidoptera</taxon>
        <taxon>Glossata</taxon>
        <taxon>Ditrysia</taxon>
        <taxon>Tineoidea</taxon>
        <taxon>Psychidae</taxon>
        <taxon>Oiketicinae</taxon>
        <taxon>Eumeta</taxon>
    </lineage>
</organism>
<dbReference type="Proteomes" id="UP000299102">
    <property type="component" value="Unassembled WGS sequence"/>
</dbReference>
<name>A0A4C1YV56_EUMVA</name>
<dbReference type="AlphaFoldDB" id="A0A4C1YV56"/>
<dbReference type="EMBL" id="BGZK01001458">
    <property type="protein sequence ID" value="GBP80361.1"/>
    <property type="molecule type" value="Genomic_DNA"/>
</dbReference>